<dbReference type="RefSeq" id="WP_114131949.1">
    <property type="nucleotide sequence ID" value="NZ_CP068436.1"/>
</dbReference>
<dbReference type="InterPro" id="IPR041478">
    <property type="entry name" value="TetR_C_27"/>
</dbReference>
<dbReference type="InterPro" id="IPR036271">
    <property type="entry name" value="Tet_transcr_reg_TetR-rel_C_sf"/>
</dbReference>
<dbReference type="Pfam" id="PF17935">
    <property type="entry name" value="TetR_C_27"/>
    <property type="match status" value="1"/>
</dbReference>
<evidence type="ECO:0000259" key="3">
    <source>
        <dbReference type="PROSITE" id="PS50977"/>
    </source>
</evidence>
<dbReference type="PANTHER" id="PTHR30055:SF226">
    <property type="entry name" value="HTH-TYPE TRANSCRIPTIONAL REGULATOR PKSA"/>
    <property type="match status" value="1"/>
</dbReference>
<organism evidence="4 5">
    <name type="scientific">Cupriavidus necator</name>
    <name type="common">Alcaligenes eutrophus</name>
    <name type="synonym">Ralstonia eutropha</name>
    <dbReference type="NCBI Taxonomy" id="106590"/>
    <lineage>
        <taxon>Bacteria</taxon>
        <taxon>Pseudomonadati</taxon>
        <taxon>Pseudomonadota</taxon>
        <taxon>Betaproteobacteria</taxon>
        <taxon>Burkholderiales</taxon>
        <taxon>Burkholderiaceae</taxon>
        <taxon>Cupriavidus</taxon>
    </lineage>
</organism>
<dbReference type="Gene3D" id="1.10.10.60">
    <property type="entry name" value="Homeodomain-like"/>
    <property type="match status" value="1"/>
</dbReference>
<dbReference type="SUPFAM" id="SSF48498">
    <property type="entry name" value="Tetracyclin repressor-like, C-terminal domain"/>
    <property type="match status" value="1"/>
</dbReference>
<dbReference type="InterPro" id="IPR001647">
    <property type="entry name" value="HTH_TetR"/>
</dbReference>
<accession>A0A367PKE8</accession>
<name>A0A367PKE8_CUPNE</name>
<dbReference type="AlphaFoldDB" id="A0A367PKE8"/>
<dbReference type="EMBL" id="QDHA01000024">
    <property type="protein sequence ID" value="RCJ08391.1"/>
    <property type="molecule type" value="Genomic_DNA"/>
</dbReference>
<evidence type="ECO:0000313" key="5">
    <source>
        <dbReference type="Proteomes" id="UP000253501"/>
    </source>
</evidence>
<dbReference type="Proteomes" id="UP000253501">
    <property type="component" value="Unassembled WGS sequence"/>
</dbReference>
<dbReference type="GO" id="GO:0003700">
    <property type="term" value="F:DNA-binding transcription factor activity"/>
    <property type="evidence" value="ECO:0007669"/>
    <property type="project" value="TreeGrafter"/>
</dbReference>
<dbReference type="SUPFAM" id="SSF46689">
    <property type="entry name" value="Homeodomain-like"/>
    <property type="match status" value="1"/>
</dbReference>
<reference evidence="4 5" key="1">
    <citation type="submission" date="2018-04" db="EMBL/GenBank/DDBJ databases">
        <title>Cupriavidus necator CR12 genome sequencing and assembly.</title>
        <authorList>
            <person name="Ben Fekih I."/>
            <person name="Mazhar H.S."/>
            <person name="Bello S.K."/>
            <person name="Rensing C."/>
        </authorList>
    </citation>
    <scope>NUCLEOTIDE SEQUENCE [LARGE SCALE GENOMIC DNA]</scope>
    <source>
        <strain evidence="4 5">CR12</strain>
    </source>
</reference>
<feature type="domain" description="HTH tetR-type" evidence="3">
    <location>
        <begin position="21"/>
        <end position="81"/>
    </location>
</feature>
<gene>
    <name evidence="4" type="ORF">DDK22_10785</name>
</gene>
<proteinExistence type="predicted"/>
<dbReference type="Gene3D" id="1.10.357.10">
    <property type="entry name" value="Tetracycline Repressor, domain 2"/>
    <property type="match status" value="1"/>
</dbReference>
<dbReference type="Pfam" id="PF00440">
    <property type="entry name" value="TetR_N"/>
    <property type="match status" value="1"/>
</dbReference>
<dbReference type="PRINTS" id="PR00455">
    <property type="entry name" value="HTHTETR"/>
</dbReference>
<dbReference type="PROSITE" id="PS50977">
    <property type="entry name" value="HTH_TETR_2"/>
    <property type="match status" value="1"/>
</dbReference>
<feature type="DNA-binding region" description="H-T-H motif" evidence="2">
    <location>
        <begin position="44"/>
        <end position="63"/>
    </location>
</feature>
<comment type="caution">
    <text evidence="4">The sequence shown here is derived from an EMBL/GenBank/DDBJ whole genome shotgun (WGS) entry which is preliminary data.</text>
</comment>
<dbReference type="InterPro" id="IPR050109">
    <property type="entry name" value="HTH-type_TetR-like_transc_reg"/>
</dbReference>
<dbReference type="PANTHER" id="PTHR30055">
    <property type="entry name" value="HTH-TYPE TRANSCRIPTIONAL REGULATOR RUTR"/>
    <property type="match status" value="1"/>
</dbReference>
<evidence type="ECO:0000313" key="4">
    <source>
        <dbReference type="EMBL" id="RCJ08391.1"/>
    </source>
</evidence>
<sequence>MSNETELLLNTPRARIRRRGADKHPLILKAARALVADVGFRETQMSSVAEAAGIAIGTLYRYFPSKTELMIEVVKVTAQREVDVVAGIAMRDGSAHERLGAAAWTFANRALRGRRLAHALVAEPVEPDVEAARLVYHRALSRVFKTIIEQGIASGEFPAQDAAASADCIVGCLFEGLVTPLSNDVSDDVAQINTHASAIITFCLRGVSGSQAPYRVPTQ</sequence>
<evidence type="ECO:0000256" key="1">
    <source>
        <dbReference type="ARBA" id="ARBA00023125"/>
    </source>
</evidence>
<keyword evidence="1 2" id="KW-0238">DNA-binding</keyword>
<evidence type="ECO:0000256" key="2">
    <source>
        <dbReference type="PROSITE-ProRule" id="PRU00335"/>
    </source>
</evidence>
<protein>
    <submittedName>
        <fullName evidence="4">TetR/AcrR family transcriptional regulator</fullName>
    </submittedName>
</protein>
<dbReference type="GO" id="GO:0000976">
    <property type="term" value="F:transcription cis-regulatory region binding"/>
    <property type="evidence" value="ECO:0007669"/>
    <property type="project" value="TreeGrafter"/>
</dbReference>
<dbReference type="InterPro" id="IPR009057">
    <property type="entry name" value="Homeodomain-like_sf"/>
</dbReference>